<dbReference type="GO" id="GO:0005634">
    <property type="term" value="C:nucleus"/>
    <property type="evidence" value="ECO:0007669"/>
    <property type="project" value="UniProtKB-SubCell"/>
</dbReference>
<feature type="region of interest" description="Disordered" evidence="6">
    <location>
        <begin position="887"/>
        <end position="920"/>
    </location>
</feature>
<evidence type="ECO:0000313" key="8">
    <source>
        <dbReference type="EMBL" id="KAK3940478.1"/>
    </source>
</evidence>
<dbReference type="CDD" id="cd00067">
    <property type="entry name" value="GAL4"/>
    <property type="match status" value="2"/>
</dbReference>
<dbReference type="Pfam" id="PF00172">
    <property type="entry name" value="Zn_clus"/>
    <property type="match status" value="1"/>
</dbReference>
<dbReference type="SUPFAM" id="SSF57701">
    <property type="entry name" value="Zn2/Cys6 DNA-binding domain"/>
    <property type="match status" value="2"/>
</dbReference>
<feature type="domain" description="Zn(2)-C6 fungal-type" evidence="7">
    <location>
        <begin position="114"/>
        <end position="144"/>
    </location>
</feature>
<feature type="region of interest" description="Disordered" evidence="6">
    <location>
        <begin position="17"/>
        <end position="48"/>
    </location>
</feature>
<organism evidence="8 9">
    <name type="scientific">Diplogelasinospora grovesii</name>
    <dbReference type="NCBI Taxonomy" id="303347"/>
    <lineage>
        <taxon>Eukaryota</taxon>
        <taxon>Fungi</taxon>
        <taxon>Dikarya</taxon>
        <taxon>Ascomycota</taxon>
        <taxon>Pezizomycotina</taxon>
        <taxon>Sordariomycetes</taxon>
        <taxon>Sordariomycetidae</taxon>
        <taxon>Sordariales</taxon>
        <taxon>Diplogelasinosporaceae</taxon>
        <taxon>Diplogelasinospora</taxon>
    </lineage>
</organism>
<evidence type="ECO:0000256" key="5">
    <source>
        <dbReference type="ARBA" id="ARBA00023242"/>
    </source>
</evidence>
<keyword evidence="2" id="KW-0479">Metal-binding</keyword>
<evidence type="ECO:0000256" key="3">
    <source>
        <dbReference type="ARBA" id="ARBA00023015"/>
    </source>
</evidence>
<proteinExistence type="predicted"/>
<protein>
    <recommendedName>
        <fullName evidence="7">Zn(2)-C6 fungal-type domain-containing protein</fullName>
    </recommendedName>
</protein>
<keyword evidence="3" id="KW-0805">Transcription regulation</keyword>
<dbReference type="EMBL" id="MU853795">
    <property type="protein sequence ID" value="KAK3940478.1"/>
    <property type="molecule type" value="Genomic_DNA"/>
</dbReference>
<comment type="subcellular location">
    <subcellularLocation>
        <location evidence="1">Nucleus</location>
    </subcellularLocation>
</comment>
<dbReference type="InterPro" id="IPR050815">
    <property type="entry name" value="TF_fung"/>
</dbReference>
<accession>A0AAN6NA11</accession>
<dbReference type="PANTHER" id="PTHR47338">
    <property type="entry name" value="ZN(II)2CYS6 TRANSCRIPTION FACTOR (EUROFUNG)-RELATED"/>
    <property type="match status" value="1"/>
</dbReference>
<dbReference type="CDD" id="cd12148">
    <property type="entry name" value="fungal_TF_MHR"/>
    <property type="match status" value="1"/>
</dbReference>
<feature type="region of interest" description="Disordered" evidence="6">
    <location>
        <begin position="753"/>
        <end position="875"/>
    </location>
</feature>
<dbReference type="Gene3D" id="4.10.240.10">
    <property type="entry name" value="Zn(2)-C6 fungal-type DNA-binding domain"/>
    <property type="match status" value="2"/>
</dbReference>
<dbReference type="GO" id="GO:0006351">
    <property type="term" value="P:DNA-templated transcription"/>
    <property type="evidence" value="ECO:0007669"/>
    <property type="project" value="InterPro"/>
</dbReference>
<evidence type="ECO:0000259" key="7">
    <source>
        <dbReference type="PROSITE" id="PS50048"/>
    </source>
</evidence>
<reference evidence="9" key="1">
    <citation type="journal article" date="2023" name="Mol. Phylogenet. Evol.">
        <title>Genome-scale phylogeny and comparative genomics of the fungal order Sordariales.</title>
        <authorList>
            <person name="Hensen N."/>
            <person name="Bonometti L."/>
            <person name="Westerberg I."/>
            <person name="Brannstrom I.O."/>
            <person name="Guillou S."/>
            <person name="Cros-Aarteil S."/>
            <person name="Calhoun S."/>
            <person name="Haridas S."/>
            <person name="Kuo A."/>
            <person name="Mondo S."/>
            <person name="Pangilinan J."/>
            <person name="Riley R."/>
            <person name="LaButti K."/>
            <person name="Andreopoulos B."/>
            <person name="Lipzen A."/>
            <person name="Chen C."/>
            <person name="Yan M."/>
            <person name="Daum C."/>
            <person name="Ng V."/>
            <person name="Clum A."/>
            <person name="Steindorff A."/>
            <person name="Ohm R.A."/>
            <person name="Martin F."/>
            <person name="Silar P."/>
            <person name="Natvig D.O."/>
            <person name="Lalanne C."/>
            <person name="Gautier V."/>
            <person name="Ament-Velasquez S.L."/>
            <person name="Kruys A."/>
            <person name="Hutchinson M.I."/>
            <person name="Powell A.J."/>
            <person name="Barry K."/>
            <person name="Miller A.N."/>
            <person name="Grigoriev I.V."/>
            <person name="Debuchy R."/>
            <person name="Gladieux P."/>
            <person name="Hiltunen Thoren M."/>
            <person name="Johannesson H."/>
        </authorList>
    </citation>
    <scope>NUCLEOTIDE SEQUENCE [LARGE SCALE GENOMIC DNA]</scope>
    <source>
        <strain evidence="9">CBS 340.73</strain>
    </source>
</reference>
<dbReference type="SMART" id="SM00066">
    <property type="entry name" value="GAL4"/>
    <property type="match status" value="2"/>
</dbReference>
<keyword evidence="4" id="KW-0804">Transcription</keyword>
<name>A0AAN6NA11_9PEZI</name>
<dbReference type="InterPro" id="IPR007219">
    <property type="entry name" value="XnlR_reg_dom"/>
</dbReference>
<dbReference type="InterPro" id="IPR036864">
    <property type="entry name" value="Zn2-C6_fun-type_DNA-bd_sf"/>
</dbReference>
<dbReference type="GO" id="GO:0003677">
    <property type="term" value="F:DNA binding"/>
    <property type="evidence" value="ECO:0007669"/>
    <property type="project" value="InterPro"/>
</dbReference>
<gene>
    <name evidence="8" type="ORF">QBC46DRAFT_434535</name>
</gene>
<evidence type="ECO:0000256" key="4">
    <source>
        <dbReference type="ARBA" id="ARBA00023163"/>
    </source>
</evidence>
<dbReference type="PANTHER" id="PTHR47338:SF7">
    <property type="entry name" value="ZN(II)2CYS6 TRANSCRIPTION FACTOR (EUROFUNG)"/>
    <property type="match status" value="1"/>
</dbReference>
<dbReference type="PROSITE" id="PS00463">
    <property type="entry name" value="ZN2_CY6_FUNGAL_1"/>
    <property type="match status" value="1"/>
</dbReference>
<feature type="compositionally biased region" description="Polar residues" evidence="6">
    <location>
        <begin position="825"/>
        <end position="858"/>
    </location>
</feature>
<evidence type="ECO:0000256" key="1">
    <source>
        <dbReference type="ARBA" id="ARBA00004123"/>
    </source>
</evidence>
<sequence>MLGVQVSMDALTVSMAEVEKQPSTSPPPPSPADTTTSGKQRRSTGPPNDCCHTCRARKVKCTGNPGDGPCHNCSRLELPCNFVDVGIDQERVSRTTPSRLHTEAGTPRKRAQRACQSCHAHKTKCSGDIPRCKRCEEADLKCEYAPAKRKFSTVPHQESKPKPAPRPDIAVSRPATYHDVSLLPKRASPVHEDSETDDLAAHNRLLGRDVVLRHMNAWFELLHPLQSYGFLHSPSIYRDIEEGTFPSTLGAAVCAVTGFFLASDAEGRAFADRCNLWVKIHISRTAGILTQERLSLLVLGCLYGLMVGDWPRVWEYIAVASHLVTAMQYNWDRTSGSFVEQESIRRLTWQVFILHRILAGGFDEHLTLREDNMFLSLPCNEQAFQANRSVTTERLDQRPRTMQKQAEPSIYALHARLMATRHHILGVTKKYASKPTSHPRTHRVEPSMVMEDVNRLQFEMDRISESIPGTLQLSHGNIKHQYTTTDWPAFLMLHTWIFQLHVDLYRFALPGIRERATDELFHVLPQDFLVRAQFQAIAFAVVLARFWETALDLMAHQPYSALIDLVAADHILPTCVIQSTKILLVARQYQRLFDLRSNSTVPPFRNEAVNDAALATLVESNMALLDTYCRVMPKVDEMARDLKEAVANFSFRPNADIDKPAMIGMPFVQTPENVRLPGPHYVLENILLDQEKDDEVRRQRSASIAEEYFNRRKAGQGRPLYYDATSSFPADKQLEYVLGPPEIPFVLSQARSGAAGGHSSTMPLLMSSGLPVPSHPQDMYNHHHHHQHQPDAGMSDPGFHASPPQLLSSYATILPPGPGSRIVGEQQQQHDLSTPGGVQSSPQHSYDPTNSAAANQLFSIPGPSPLVDPGFTLPSHHQQPIEQLFMDPGFTAQPDGSPEQHHAMHTLPQHDMPYRGYLPR</sequence>
<dbReference type="GO" id="GO:0008270">
    <property type="term" value="F:zinc ion binding"/>
    <property type="evidence" value="ECO:0007669"/>
    <property type="project" value="InterPro"/>
</dbReference>
<dbReference type="Pfam" id="PF04082">
    <property type="entry name" value="Fungal_trans"/>
    <property type="match status" value="1"/>
</dbReference>
<feature type="domain" description="Zn(2)-C6 fungal-type" evidence="7">
    <location>
        <begin position="50"/>
        <end position="82"/>
    </location>
</feature>
<dbReference type="GO" id="GO:0000981">
    <property type="term" value="F:DNA-binding transcription factor activity, RNA polymerase II-specific"/>
    <property type="evidence" value="ECO:0007669"/>
    <property type="project" value="InterPro"/>
</dbReference>
<dbReference type="InterPro" id="IPR001138">
    <property type="entry name" value="Zn2Cys6_DnaBD"/>
</dbReference>
<dbReference type="PROSITE" id="PS50048">
    <property type="entry name" value="ZN2_CY6_FUNGAL_2"/>
    <property type="match status" value="2"/>
</dbReference>
<evidence type="ECO:0000256" key="6">
    <source>
        <dbReference type="SAM" id="MobiDB-lite"/>
    </source>
</evidence>
<feature type="region of interest" description="Disordered" evidence="6">
    <location>
        <begin position="151"/>
        <end position="171"/>
    </location>
</feature>
<dbReference type="AlphaFoldDB" id="A0AAN6NA11"/>
<comment type="caution">
    <text evidence="8">The sequence shown here is derived from an EMBL/GenBank/DDBJ whole genome shotgun (WGS) entry which is preliminary data.</text>
</comment>
<keyword evidence="5" id="KW-0539">Nucleus</keyword>
<keyword evidence="9" id="KW-1185">Reference proteome</keyword>
<dbReference type="Proteomes" id="UP001303473">
    <property type="component" value="Unassembled WGS sequence"/>
</dbReference>
<evidence type="ECO:0000313" key="9">
    <source>
        <dbReference type="Proteomes" id="UP001303473"/>
    </source>
</evidence>
<evidence type="ECO:0000256" key="2">
    <source>
        <dbReference type="ARBA" id="ARBA00022723"/>
    </source>
</evidence>